<comment type="caution">
    <text evidence="2">The sequence shown here is derived from an EMBL/GenBank/DDBJ whole genome shotgun (WGS) entry which is preliminary data.</text>
</comment>
<reference evidence="2" key="1">
    <citation type="submission" date="2021-02" db="EMBL/GenBank/DDBJ databases">
        <title>The CRISPR/cas machinery reduction and long-range gene transfer in the hot spring cyanobacterium Synechococcus.</title>
        <authorList>
            <person name="Dvorak P."/>
            <person name="Jahodarova E."/>
            <person name="Hasler P."/>
            <person name="Poulickova A."/>
        </authorList>
    </citation>
    <scope>NUCLEOTIDE SEQUENCE</scope>
    <source>
        <strain evidence="2">Rupite</strain>
    </source>
</reference>
<dbReference type="InterPro" id="IPR029063">
    <property type="entry name" value="SAM-dependent_MTases_sf"/>
</dbReference>
<dbReference type="EMBL" id="JAFIRA010000047">
    <property type="protein sequence ID" value="MCJ2544123.1"/>
    <property type="molecule type" value="Genomic_DNA"/>
</dbReference>
<sequence length="472" mass="53451">MPAFNHPLHYWRQKNRYYHEDLERLHRFFVSPGLRILEIGSGTGSLLNALQPRVGVGIDQDAEIVAQAQVEFPHLHFRVEDAHNLNHLVHDPVLADPFDVILLTNTLGSLTDIQQVLQQLRRFCSPRTRLILSHHNPLWEPILALATALKQRMPLPAANWLSAADVANLLHLAGYEIIQQGKRLLLPRRIPWISAVVNKGIAPLPGINALCLTEYTIARLQPVADRDPPVAQQPSCTVVIPARNEAGNIRQCVERLPQLGSRMEIIFVEGHSEDNTWAEIQKVQAEYQGIRDIRGLQQQGTGKGDAVRRGFAAATGDVLIILDADLTVQAEDMTKFFWAVASGRCDFANGCRLIYPLKRESMPRLNQWANRFFAALLSYILGIRIKDSLCGTKALRREDYLEIAKLRREWGDFDPFGDFDLLLGAAKRSLKILDIPVRYFPRTYGRSNIQHVRDGLRLLRICGFALKHFKGY</sequence>
<dbReference type="Gene3D" id="3.90.550.10">
    <property type="entry name" value="Spore Coat Polysaccharide Biosynthesis Protein SpsA, Chain A"/>
    <property type="match status" value="1"/>
</dbReference>
<feature type="domain" description="Glycosyltransferase 2-like" evidence="1">
    <location>
        <begin position="237"/>
        <end position="400"/>
    </location>
</feature>
<proteinExistence type="predicted"/>
<accession>A0ABT0CEC6</accession>
<evidence type="ECO:0000313" key="3">
    <source>
        <dbReference type="Proteomes" id="UP000830835"/>
    </source>
</evidence>
<dbReference type="Pfam" id="PF00535">
    <property type="entry name" value="Glycos_transf_2"/>
    <property type="match status" value="1"/>
</dbReference>
<dbReference type="SUPFAM" id="SSF53335">
    <property type="entry name" value="S-adenosyl-L-methionine-dependent methyltransferases"/>
    <property type="match status" value="1"/>
</dbReference>
<dbReference type="InterPro" id="IPR001173">
    <property type="entry name" value="Glyco_trans_2-like"/>
</dbReference>
<dbReference type="RefSeq" id="WP_244352343.1">
    <property type="nucleotide sequence ID" value="NZ_JAFIRA010000047.1"/>
</dbReference>
<dbReference type="CDD" id="cd04179">
    <property type="entry name" value="DPM_DPG-synthase_like"/>
    <property type="match status" value="1"/>
</dbReference>
<evidence type="ECO:0000313" key="2">
    <source>
        <dbReference type="EMBL" id="MCJ2544123.1"/>
    </source>
</evidence>
<keyword evidence="3" id="KW-1185">Reference proteome</keyword>
<dbReference type="Pfam" id="PF13489">
    <property type="entry name" value="Methyltransf_23"/>
    <property type="match status" value="1"/>
</dbReference>
<gene>
    <name evidence="2" type="ORF">JX360_14620</name>
</gene>
<name>A0ABT0CEC6_THEVL</name>
<organism evidence="2 3">
    <name type="scientific">Thermostichus vulcanus str. 'Rupite'</name>
    <dbReference type="NCBI Taxonomy" id="2813851"/>
    <lineage>
        <taxon>Bacteria</taxon>
        <taxon>Bacillati</taxon>
        <taxon>Cyanobacteriota</taxon>
        <taxon>Cyanophyceae</taxon>
        <taxon>Thermostichales</taxon>
        <taxon>Thermostichaceae</taxon>
        <taxon>Thermostichus</taxon>
    </lineage>
</organism>
<dbReference type="Proteomes" id="UP000830835">
    <property type="component" value="Unassembled WGS sequence"/>
</dbReference>
<dbReference type="CDD" id="cd02440">
    <property type="entry name" value="AdoMet_MTases"/>
    <property type="match status" value="1"/>
</dbReference>
<dbReference type="Gene3D" id="3.40.50.150">
    <property type="entry name" value="Vaccinia Virus protein VP39"/>
    <property type="match status" value="1"/>
</dbReference>
<evidence type="ECO:0000259" key="1">
    <source>
        <dbReference type="Pfam" id="PF00535"/>
    </source>
</evidence>
<dbReference type="InterPro" id="IPR029044">
    <property type="entry name" value="Nucleotide-diphossugar_trans"/>
</dbReference>
<protein>
    <submittedName>
        <fullName evidence="2">Glycosyltransferase</fullName>
    </submittedName>
</protein>
<dbReference type="SUPFAM" id="SSF53448">
    <property type="entry name" value="Nucleotide-diphospho-sugar transferases"/>
    <property type="match status" value="1"/>
</dbReference>
<dbReference type="PANTHER" id="PTHR48090">
    <property type="entry name" value="UNDECAPRENYL-PHOSPHATE 4-DEOXY-4-FORMAMIDO-L-ARABINOSE TRANSFERASE-RELATED"/>
    <property type="match status" value="1"/>
</dbReference>
<dbReference type="PANTHER" id="PTHR48090:SF7">
    <property type="entry name" value="RFBJ PROTEIN"/>
    <property type="match status" value="1"/>
</dbReference>
<dbReference type="InterPro" id="IPR050256">
    <property type="entry name" value="Glycosyltransferase_2"/>
</dbReference>